<evidence type="ECO:0000259" key="3">
    <source>
        <dbReference type="Pfam" id="PF17479"/>
    </source>
</evidence>
<proteinExistence type="predicted"/>
<feature type="signal peptide" evidence="1">
    <location>
        <begin position="1"/>
        <end position="19"/>
    </location>
</feature>
<dbReference type="Gene3D" id="3.50.90.10">
    <property type="entry name" value="YerB-like"/>
    <property type="match status" value="1"/>
</dbReference>
<dbReference type="PROSITE" id="PS51257">
    <property type="entry name" value="PROKAR_LIPOPROTEIN"/>
    <property type="match status" value="1"/>
</dbReference>
<accession>A0A318ELI2</accession>
<gene>
    <name evidence="4" type="ORF">C8E03_11623</name>
</gene>
<evidence type="ECO:0000259" key="2">
    <source>
        <dbReference type="Pfam" id="PF11258"/>
    </source>
</evidence>
<evidence type="ECO:0000313" key="5">
    <source>
        <dbReference type="Proteomes" id="UP000247523"/>
    </source>
</evidence>
<dbReference type="Proteomes" id="UP000247523">
    <property type="component" value="Unassembled WGS sequence"/>
</dbReference>
<dbReference type="SUPFAM" id="SSF159774">
    <property type="entry name" value="YerB-like"/>
    <property type="match status" value="1"/>
</dbReference>
<dbReference type="AlphaFoldDB" id="A0A318ELI2"/>
<dbReference type="EMBL" id="QICS01000016">
    <property type="protein sequence ID" value="PXV85592.1"/>
    <property type="molecule type" value="Genomic_DNA"/>
</dbReference>
<dbReference type="Pfam" id="PF11258">
    <property type="entry name" value="DUF3048"/>
    <property type="match status" value="1"/>
</dbReference>
<feature type="chain" id="PRO_5038698113" description="DUF3048 domain-containing protein" evidence="1">
    <location>
        <begin position="20"/>
        <end position="393"/>
    </location>
</feature>
<name>A0A318ELI2_9FIRM</name>
<organism evidence="4 5">
    <name type="scientific">Lachnotalea glycerini</name>
    <dbReference type="NCBI Taxonomy" id="1763509"/>
    <lineage>
        <taxon>Bacteria</taxon>
        <taxon>Bacillati</taxon>
        <taxon>Bacillota</taxon>
        <taxon>Clostridia</taxon>
        <taxon>Lachnospirales</taxon>
        <taxon>Lachnospiraceae</taxon>
        <taxon>Lachnotalea</taxon>
    </lineage>
</organism>
<dbReference type="InterPro" id="IPR023158">
    <property type="entry name" value="YerB-like_sf"/>
</dbReference>
<evidence type="ECO:0008006" key="6">
    <source>
        <dbReference type="Google" id="ProtNLM"/>
    </source>
</evidence>
<dbReference type="Pfam" id="PF17479">
    <property type="entry name" value="DUF3048_C"/>
    <property type="match status" value="1"/>
</dbReference>
<evidence type="ECO:0000256" key="1">
    <source>
        <dbReference type="SAM" id="SignalP"/>
    </source>
</evidence>
<dbReference type="RefSeq" id="WP_110291882.1">
    <property type="nucleotide sequence ID" value="NZ_QICS01000016.1"/>
</dbReference>
<dbReference type="InterPro" id="IPR035328">
    <property type="entry name" value="DUF3048_C"/>
</dbReference>
<evidence type="ECO:0000313" key="4">
    <source>
        <dbReference type="EMBL" id="PXV85592.1"/>
    </source>
</evidence>
<feature type="domain" description="DUF3048" evidence="3">
    <location>
        <begin position="261"/>
        <end position="366"/>
    </location>
</feature>
<feature type="domain" description="DUF3048" evidence="2">
    <location>
        <begin position="67"/>
        <end position="216"/>
    </location>
</feature>
<protein>
    <recommendedName>
        <fullName evidence="6">DUF3048 domain-containing protein</fullName>
    </recommendedName>
</protein>
<keyword evidence="1" id="KW-0732">Signal</keyword>
<sequence length="393" mass="43732">MKKLQIVLLAVLAATFMFAGCGSKAKEETTEQAVVETPAEETVEEPKEEVTEVKEEVLPEGKKRSALTNEIEDETVADSRPIAIMLPTDKAAQPQYGIGEAGILYECMEEGNMSRQMAIIEDWQNITQLGNVRSCRDYYVYWALEWDSILVHFGGPYYLADMVTRSDVNNITGCAVNSTSVSPGASAFYRTTDKEAPHNAYTSGAKLVEACKTLEYSLEHRDQYYEPNHFTFAKEEESNTLESASGALEATSIDLSPAFSYTQSSLEYNATEGTYYKSLYGSAQKDGATGEQLKFENVIVQYTYHETRDAKGYLAFGCTDDQYDGYFFTEGKAIHVTWKKTSDYGATKYYDDNGDEIVLNTGKTYIAIVESDDAVKINGESYYSNTVKTTSSK</sequence>
<reference evidence="4 5" key="1">
    <citation type="submission" date="2018-05" db="EMBL/GenBank/DDBJ databases">
        <title>Genomic Encyclopedia of Type Strains, Phase IV (KMG-IV): sequencing the most valuable type-strain genomes for metagenomic binning, comparative biology and taxonomic classification.</title>
        <authorList>
            <person name="Goeker M."/>
        </authorList>
    </citation>
    <scope>NUCLEOTIDE SEQUENCE [LARGE SCALE GENOMIC DNA]</scope>
    <source>
        <strain evidence="4 5">DSM 28816</strain>
    </source>
</reference>
<comment type="caution">
    <text evidence="4">The sequence shown here is derived from an EMBL/GenBank/DDBJ whole genome shotgun (WGS) entry which is preliminary data.</text>
</comment>
<dbReference type="InterPro" id="IPR021416">
    <property type="entry name" value="DUF3048_N"/>
</dbReference>